<dbReference type="RefSeq" id="XP_008879190.1">
    <property type="nucleotide sequence ID" value="XM_008880968.1"/>
</dbReference>
<reference evidence="2" key="1">
    <citation type="submission" date="2013-12" db="EMBL/GenBank/DDBJ databases">
        <title>The Genome Sequence of Aphanomyces invadans NJM9701.</title>
        <authorList>
            <consortium name="The Broad Institute Genomics Platform"/>
            <person name="Russ C."/>
            <person name="Tyler B."/>
            <person name="van West P."/>
            <person name="Dieguez-Uribeondo J."/>
            <person name="Young S.K."/>
            <person name="Zeng Q."/>
            <person name="Gargeya S."/>
            <person name="Fitzgerald M."/>
            <person name="Abouelleil A."/>
            <person name="Alvarado L."/>
            <person name="Chapman S.B."/>
            <person name="Gainer-Dewar J."/>
            <person name="Goldberg J."/>
            <person name="Griggs A."/>
            <person name="Gujja S."/>
            <person name="Hansen M."/>
            <person name="Howarth C."/>
            <person name="Imamovic A."/>
            <person name="Ireland A."/>
            <person name="Larimer J."/>
            <person name="McCowan C."/>
            <person name="Murphy C."/>
            <person name="Pearson M."/>
            <person name="Poon T.W."/>
            <person name="Priest M."/>
            <person name="Roberts A."/>
            <person name="Saif S."/>
            <person name="Shea T."/>
            <person name="Sykes S."/>
            <person name="Wortman J."/>
            <person name="Nusbaum C."/>
            <person name="Birren B."/>
        </authorList>
    </citation>
    <scope>NUCLEOTIDE SEQUENCE [LARGE SCALE GENOMIC DNA]</scope>
    <source>
        <strain evidence="2">NJM9701</strain>
    </source>
</reference>
<sequence>MAPPAAAAALGVRHAAMVPHSQPHLVVYRGRCKYKSGKCANERSVKDNGLPHTLCEPHRVQHNKNQRKSDVKRRRQMRLERGGSKTRVPAKPSTTDETWTLRASCPSLQSVDDALPADTAAASPASILEPFKWNDDWTFDDLILLRDVIM</sequence>
<dbReference type="OrthoDB" id="64543at2759"/>
<dbReference type="VEuPathDB" id="FungiDB:H310_13459"/>
<name>A0A024TF55_9STRA</name>
<feature type="region of interest" description="Disordered" evidence="1">
    <location>
        <begin position="43"/>
        <end position="98"/>
    </location>
</feature>
<proteinExistence type="predicted"/>
<dbReference type="EMBL" id="KI914002">
    <property type="protein sequence ID" value="ETV92226.1"/>
    <property type="molecule type" value="Genomic_DNA"/>
</dbReference>
<protein>
    <submittedName>
        <fullName evidence="2">Uncharacterized protein</fullName>
    </submittedName>
</protein>
<dbReference type="AlphaFoldDB" id="A0A024TF55"/>
<feature type="compositionally biased region" description="Basic residues" evidence="1">
    <location>
        <begin position="60"/>
        <end position="76"/>
    </location>
</feature>
<dbReference type="GeneID" id="20090509"/>
<accession>A0A024TF55</accession>
<evidence type="ECO:0000256" key="1">
    <source>
        <dbReference type="SAM" id="MobiDB-lite"/>
    </source>
</evidence>
<organism evidence="2">
    <name type="scientific">Aphanomyces invadans</name>
    <dbReference type="NCBI Taxonomy" id="157072"/>
    <lineage>
        <taxon>Eukaryota</taxon>
        <taxon>Sar</taxon>
        <taxon>Stramenopiles</taxon>
        <taxon>Oomycota</taxon>
        <taxon>Saprolegniomycetes</taxon>
        <taxon>Saprolegniales</taxon>
        <taxon>Verrucalvaceae</taxon>
        <taxon>Aphanomyces</taxon>
    </lineage>
</organism>
<gene>
    <name evidence="2" type="ORF">H310_13459</name>
</gene>
<evidence type="ECO:0000313" key="2">
    <source>
        <dbReference type="EMBL" id="ETV92226.1"/>
    </source>
</evidence>